<dbReference type="NCBIfam" id="TIGR00629">
    <property type="entry name" value="uvde"/>
    <property type="match status" value="1"/>
</dbReference>
<evidence type="ECO:0000256" key="1">
    <source>
        <dbReference type="ARBA" id="ARBA00022722"/>
    </source>
</evidence>
<dbReference type="GO" id="GO:0009411">
    <property type="term" value="P:response to UV"/>
    <property type="evidence" value="ECO:0007669"/>
    <property type="project" value="InterPro"/>
</dbReference>
<evidence type="ECO:0000256" key="6">
    <source>
        <dbReference type="ARBA" id="ARBA00023204"/>
    </source>
</evidence>
<sequence length="335" mass="38850">MTHTFNQTIQRIGFACKIQDSTGKADPKLNTKTTTLTWLNNQPRDKSVQKLETIMQNNCTALKQQMHWLAKQPPNQRMFRISSDLFPAYTHDDWTWWYFESNQINYLEKHLAEVGELARQHDIRLSFHPGQFCVLASEHDGIVDNSIREFEYHTDVVRYMGYGKTFQDFKCNVHISGKRGPMGIQSALKQLSTEARNILTIENAEYTWGIDASIELMFDCALVLDIHHHWIATGEYIEPNDDRVKAIVESWRGVRPTMHYSVSREDVIVDHDPKVKPNLTELKSQGFTSAKLRAHSEYYWNEAVNNWALTFLPIADIMCESKQKNLSSQQLVNLI</sequence>
<evidence type="ECO:0000256" key="5">
    <source>
        <dbReference type="ARBA" id="ARBA00022801"/>
    </source>
</evidence>
<organism evidence="7">
    <name type="scientific">uncultured Caudovirales phage</name>
    <dbReference type="NCBI Taxonomy" id="2100421"/>
    <lineage>
        <taxon>Viruses</taxon>
        <taxon>Duplodnaviria</taxon>
        <taxon>Heunggongvirae</taxon>
        <taxon>Uroviricota</taxon>
        <taxon>Caudoviricetes</taxon>
        <taxon>Peduoviridae</taxon>
        <taxon>Maltschvirus</taxon>
        <taxon>Maltschvirus maltsch</taxon>
    </lineage>
</organism>
<keyword evidence="3" id="KW-0227">DNA damage</keyword>
<dbReference type="PANTHER" id="PTHR31290">
    <property type="entry name" value="UV-DAMAGE ENDONUCLEASE"/>
    <property type="match status" value="1"/>
</dbReference>
<dbReference type="Gene3D" id="3.20.20.150">
    <property type="entry name" value="Divalent-metal-dependent TIM barrel enzymes"/>
    <property type="match status" value="1"/>
</dbReference>
<dbReference type="EMBL" id="LR798261">
    <property type="protein sequence ID" value="CAB5218719.1"/>
    <property type="molecule type" value="Genomic_DNA"/>
</dbReference>
<evidence type="ECO:0000256" key="3">
    <source>
        <dbReference type="ARBA" id="ARBA00022763"/>
    </source>
</evidence>
<keyword evidence="5" id="KW-0378">Hydrolase</keyword>
<reference evidence="7" key="1">
    <citation type="submission" date="2020-05" db="EMBL/GenBank/DDBJ databases">
        <authorList>
            <person name="Chiriac C."/>
            <person name="Salcher M."/>
            <person name="Ghai R."/>
            <person name="Kavagutti S V."/>
        </authorList>
    </citation>
    <scope>NUCLEOTIDE SEQUENCE</scope>
</reference>
<proteinExistence type="predicted"/>
<dbReference type="Pfam" id="PF03851">
    <property type="entry name" value="UvdE"/>
    <property type="match status" value="1"/>
</dbReference>
<evidence type="ECO:0000313" key="7">
    <source>
        <dbReference type="EMBL" id="CAB5218719.1"/>
    </source>
</evidence>
<dbReference type="GO" id="GO:0004519">
    <property type="term" value="F:endonuclease activity"/>
    <property type="evidence" value="ECO:0007669"/>
    <property type="project" value="UniProtKB-KW"/>
</dbReference>
<gene>
    <name evidence="7" type="ORF">UFOVP218_86</name>
</gene>
<evidence type="ECO:0000256" key="4">
    <source>
        <dbReference type="ARBA" id="ARBA00022769"/>
    </source>
</evidence>
<keyword evidence="1" id="KW-0540">Nuclease</keyword>
<name>A0A6J7WKX2_9CAUD</name>
<keyword evidence="2 7" id="KW-0255">Endonuclease</keyword>
<dbReference type="InterPro" id="IPR036237">
    <property type="entry name" value="Xyl_isomerase-like_sf"/>
</dbReference>
<dbReference type="GO" id="GO:0016787">
    <property type="term" value="F:hydrolase activity"/>
    <property type="evidence" value="ECO:0007669"/>
    <property type="project" value="UniProtKB-KW"/>
</dbReference>
<accession>A0A6J7WKX2</accession>
<protein>
    <submittedName>
        <fullName evidence="7">Uve UV damage repair endonuclease</fullName>
    </submittedName>
</protein>
<dbReference type="InterPro" id="IPR004601">
    <property type="entry name" value="UvdE"/>
</dbReference>
<dbReference type="PANTHER" id="PTHR31290:SF5">
    <property type="entry name" value="UV-DAMAGE ENDONUCLEASE"/>
    <property type="match status" value="1"/>
</dbReference>
<dbReference type="GO" id="GO:0006289">
    <property type="term" value="P:nucleotide-excision repair"/>
    <property type="evidence" value="ECO:0007669"/>
    <property type="project" value="InterPro"/>
</dbReference>
<keyword evidence="4" id="KW-0228">DNA excision</keyword>
<keyword evidence="6" id="KW-0234">DNA repair</keyword>
<evidence type="ECO:0000256" key="2">
    <source>
        <dbReference type="ARBA" id="ARBA00022759"/>
    </source>
</evidence>
<dbReference type="SUPFAM" id="SSF51658">
    <property type="entry name" value="Xylose isomerase-like"/>
    <property type="match status" value="1"/>
</dbReference>